<keyword evidence="2" id="KW-0804">Transcription</keyword>
<dbReference type="SUPFAM" id="SSF88659">
    <property type="entry name" value="Sigma3 and sigma4 domains of RNA polymerase sigma factors"/>
    <property type="match status" value="1"/>
</dbReference>
<keyword evidence="1" id="KW-0805">Transcription regulation</keyword>
<keyword evidence="5" id="KW-1185">Reference proteome</keyword>
<dbReference type="Proteomes" id="UP000219689">
    <property type="component" value="Unassembled WGS sequence"/>
</dbReference>
<dbReference type="Pfam" id="PF04967">
    <property type="entry name" value="HTH_10"/>
    <property type="match status" value="1"/>
</dbReference>
<evidence type="ECO:0000313" key="4">
    <source>
        <dbReference type="EMBL" id="PCR92358.1"/>
    </source>
</evidence>
<dbReference type="PANTHER" id="PTHR34236">
    <property type="entry name" value="DIMETHYL SULFOXIDE REDUCTASE TRANSCRIPTIONAL ACTIVATOR"/>
    <property type="match status" value="1"/>
</dbReference>
<evidence type="ECO:0000259" key="3">
    <source>
        <dbReference type="PROSITE" id="PS50943"/>
    </source>
</evidence>
<dbReference type="Pfam" id="PF15915">
    <property type="entry name" value="BAT"/>
    <property type="match status" value="1"/>
</dbReference>
<protein>
    <submittedName>
        <fullName evidence="4">Bacterio-opsin activator</fullName>
    </submittedName>
</protein>
<dbReference type="InterPro" id="IPR007050">
    <property type="entry name" value="HTH_bacterioopsin"/>
</dbReference>
<organism evidence="4 5">
    <name type="scientific">Natrinema ejinorense</name>
    <dbReference type="NCBI Taxonomy" id="373386"/>
    <lineage>
        <taxon>Archaea</taxon>
        <taxon>Methanobacteriati</taxon>
        <taxon>Methanobacteriota</taxon>
        <taxon>Stenosarchaea group</taxon>
        <taxon>Halobacteria</taxon>
        <taxon>Halobacteriales</taxon>
        <taxon>Natrialbaceae</taxon>
        <taxon>Natrinema</taxon>
    </lineage>
</organism>
<dbReference type="PROSITE" id="PS50943">
    <property type="entry name" value="HTH_CROC1"/>
    <property type="match status" value="1"/>
</dbReference>
<accession>A0A2A5QZR6</accession>
<reference evidence="4 5" key="1">
    <citation type="submission" date="2017-09" db="EMBL/GenBank/DDBJ databases">
        <title>Genome sequences of Natrinema ejinorence JCM 13890T.</title>
        <authorList>
            <person name="Roh S.W."/>
            <person name="Kim Y.B."/>
            <person name="Kim J.Y."/>
        </authorList>
    </citation>
    <scope>NUCLEOTIDE SEQUENCE [LARGE SCALE GENOMIC DNA]</scope>
    <source>
        <strain evidence="4 5">JCM 13890</strain>
    </source>
</reference>
<dbReference type="Gene3D" id="1.10.10.10">
    <property type="entry name" value="Winged helix-like DNA-binding domain superfamily/Winged helix DNA-binding domain"/>
    <property type="match status" value="1"/>
</dbReference>
<dbReference type="CDD" id="cd00093">
    <property type="entry name" value="HTH_XRE"/>
    <property type="match status" value="1"/>
</dbReference>
<dbReference type="InterPro" id="IPR031803">
    <property type="entry name" value="BAT_GAF/HTH-assoc"/>
</dbReference>
<proteinExistence type="predicted"/>
<dbReference type="InterPro" id="IPR013324">
    <property type="entry name" value="RNA_pol_sigma_r3/r4-like"/>
</dbReference>
<comment type="caution">
    <text evidence="4">The sequence shown here is derived from an EMBL/GenBank/DDBJ whole genome shotgun (WGS) entry which is preliminary data.</text>
</comment>
<dbReference type="RefSeq" id="WP_097381281.1">
    <property type="nucleotide sequence ID" value="NZ_NXNI01000001.1"/>
</dbReference>
<dbReference type="InterPro" id="IPR036388">
    <property type="entry name" value="WH-like_DNA-bd_sf"/>
</dbReference>
<sequence>MSTIADLRLPAAETALATAFERAPAATFELESSVSKTRPSLWVSGVDPETAGTAFEADPSVEEAELLVETGSRLLYDVTFAEGAGTNRLWDDLLADGGSLLEARASDGWWQMTVRYRDRDRLCDAYDRLVDRGINADLRRVTDVTDVEGHETRLTPEQQEALEAALEYGYFEIPRGISMEELAEELGISHQALSERFRRAYETLVDAELQPTGEDTERTDGRIGQ</sequence>
<dbReference type="AlphaFoldDB" id="A0A2A5QZR6"/>
<dbReference type="InterPro" id="IPR001387">
    <property type="entry name" value="Cro/C1-type_HTH"/>
</dbReference>
<dbReference type="PANTHER" id="PTHR34236:SF1">
    <property type="entry name" value="DIMETHYL SULFOXIDE REDUCTASE TRANSCRIPTIONAL ACTIVATOR"/>
    <property type="match status" value="1"/>
</dbReference>
<feature type="domain" description="HTH cro/C1-type" evidence="3">
    <location>
        <begin position="175"/>
        <end position="194"/>
    </location>
</feature>
<name>A0A2A5QZR6_9EURY</name>
<evidence type="ECO:0000256" key="1">
    <source>
        <dbReference type="ARBA" id="ARBA00023015"/>
    </source>
</evidence>
<gene>
    <name evidence="4" type="ORF">CP557_18610</name>
</gene>
<dbReference type="OrthoDB" id="194721at2157"/>
<evidence type="ECO:0000256" key="2">
    <source>
        <dbReference type="ARBA" id="ARBA00023163"/>
    </source>
</evidence>
<dbReference type="EMBL" id="NXNI01000001">
    <property type="protein sequence ID" value="PCR92358.1"/>
    <property type="molecule type" value="Genomic_DNA"/>
</dbReference>
<evidence type="ECO:0000313" key="5">
    <source>
        <dbReference type="Proteomes" id="UP000219689"/>
    </source>
</evidence>